<feature type="compositionally biased region" description="Basic residues" evidence="1">
    <location>
        <begin position="136"/>
        <end position="146"/>
    </location>
</feature>
<dbReference type="Proteomes" id="UP001372834">
    <property type="component" value="Unassembled WGS sequence"/>
</dbReference>
<dbReference type="AlphaFoldDB" id="A0AAN8Q3N1"/>
<reference evidence="2 3" key="1">
    <citation type="submission" date="2023-10" db="EMBL/GenBank/DDBJ databases">
        <title>Genomes of two closely related lineages of the louse Polyplax serrata with different host specificities.</title>
        <authorList>
            <person name="Martinu J."/>
            <person name="Tarabai H."/>
            <person name="Stefka J."/>
            <person name="Hypsa V."/>
        </authorList>
    </citation>
    <scope>NUCLEOTIDE SEQUENCE [LARGE SCALE GENOMIC DNA]</scope>
    <source>
        <strain evidence="2">HR10_N</strain>
    </source>
</reference>
<accession>A0AAN8Q3N1</accession>
<name>A0AAN8Q3N1_POLSC</name>
<organism evidence="2 3">
    <name type="scientific">Polyplax serrata</name>
    <name type="common">Common mouse louse</name>
    <dbReference type="NCBI Taxonomy" id="468196"/>
    <lineage>
        <taxon>Eukaryota</taxon>
        <taxon>Metazoa</taxon>
        <taxon>Ecdysozoa</taxon>
        <taxon>Arthropoda</taxon>
        <taxon>Hexapoda</taxon>
        <taxon>Insecta</taxon>
        <taxon>Pterygota</taxon>
        <taxon>Neoptera</taxon>
        <taxon>Paraneoptera</taxon>
        <taxon>Psocodea</taxon>
        <taxon>Troctomorpha</taxon>
        <taxon>Phthiraptera</taxon>
        <taxon>Anoplura</taxon>
        <taxon>Polyplacidae</taxon>
        <taxon>Polyplax</taxon>
    </lineage>
</organism>
<evidence type="ECO:0000313" key="2">
    <source>
        <dbReference type="EMBL" id="KAK6634660.1"/>
    </source>
</evidence>
<protein>
    <submittedName>
        <fullName evidence="2">Uncharacterized protein</fullName>
    </submittedName>
</protein>
<feature type="compositionally biased region" description="Basic and acidic residues" evidence="1">
    <location>
        <begin position="103"/>
        <end position="122"/>
    </location>
</feature>
<gene>
    <name evidence="2" type="ORF">RUM43_012061</name>
</gene>
<feature type="compositionally biased region" description="Basic and acidic residues" evidence="1">
    <location>
        <begin position="147"/>
        <end position="160"/>
    </location>
</feature>
<feature type="region of interest" description="Disordered" evidence="1">
    <location>
        <begin position="1"/>
        <end position="32"/>
    </location>
</feature>
<comment type="caution">
    <text evidence="2">The sequence shown here is derived from an EMBL/GenBank/DDBJ whole genome shotgun (WGS) entry which is preliminary data.</text>
</comment>
<proteinExistence type="predicted"/>
<evidence type="ECO:0000313" key="3">
    <source>
        <dbReference type="Proteomes" id="UP001372834"/>
    </source>
</evidence>
<feature type="region of interest" description="Disordered" evidence="1">
    <location>
        <begin position="92"/>
        <end position="122"/>
    </location>
</feature>
<sequence length="176" mass="20928">MKKNTEKVAKKKKKKKSEGSRADAEGLKYGKNRFRDRKKREDFFHGTSSLNFTNLLTRVFRQFSNKQKIDRTNCKEIDSIIRALKMKSNESLGQQIGTQFNEKTNEKETRKRYQDPAKPKKTDFVSKIDFKYLKNKKERTQVKKNGKPQEKKKEEVEQDRGNGNSEFFSMEREFQK</sequence>
<feature type="compositionally biased region" description="Basic and acidic residues" evidence="1">
    <location>
        <begin position="17"/>
        <end position="28"/>
    </location>
</feature>
<feature type="region of interest" description="Disordered" evidence="1">
    <location>
        <begin position="136"/>
        <end position="176"/>
    </location>
</feature>
<dbReference type="EMBL" id="JAWJWE010000005">
    <property type="protein sequence ID" value="KAK6634660.1"/>
    <property type="molecule type" value="Genomic_DNA"/>
</dbReference>
<evidence type="ECO:0000256" key="1">
    <source>
        <dbReference type="SAM" id="MobiDB-lite"/>
    </source>
</evidence>
<feature type="compositionally biased region" description="Polar residues" evidence="1">
    <location>
        <begin position="92"/>
        <end position="102"/>
    </location>
</feature>